<dbReference type="PROSITE" id="PS51857">
    <property type="entry name" value="CSD_2"/>
    <property type="match status" value="1"/>
</dbReference>
<dbReference type="InterPro" id="IPR012340">
    <property type="entry name" value="NA-bd_OB-fold"/>
</dbReference>
<name>A0A1I0S5L7_9BACT</name>
<dbReference type="Gene3D" id="2.40.50.140">
    <property type="entry name" value="Nucleic acid-binding proteins"/>
    <property type="match status" value="1"/>
</dbReference>
<dbReference type="InterPro" id="IPR002059">
    <property type="entry name" value="CSP_DNA-bd"/>
</dbReference>
<evidence type="ECO:0000256" key="1">
    <source>
        <dbReference type="SAM" id="MobiDB-lite"/>
    </source>
</evidence>
<dbReference type="GO" id="GO:0005829">
    <property type="term" value="C:cytosol"/>
    <property type="evidence" value="ECO:0007669"/>
    <property type="project" value="UniProtKB-ARBA"/>
</dbReference>
<reference evidence="4" key="1">
    <citation type="submission" date="2016-10" db="EMBL/GenBank/DDBJ databases">
        <authorList>
            <person name="Varghese N."/>
            <person name="Submissions S."/>
        </authorList>
    </citation>
    <scope>NUCLEOTIDE SEQUENCE [LARGE SCALE GENOMIC DNA]</scope>
    <source>
        <strain evidence="4">DSM 3695</strain>
    </source>
</reference>
<keyword evidence="4" id="KW-1185">Reference proteome</keyword>
<dbReference type="AlphaFoldDB" id="A0A1I0S5L7"/>
<dbReference type="CDD" id="cd04458">
    <property type="entry name" value="CSP_CDS"/>
    <property type="match status" value="1"/>
</dbReference>
<organism evidence="3 4">
    <name type="scientific">Chitinophaga arvensicola</name>
    <dbReference type="NCBI Taxonomy" id="29529"/>
    <lineage>
        <taxon>Bacteria</taxon>
        <taxon>Pseudomonadati</taxon>
        <taxon>Bacteroidota</taxon>
        <taxon>Chitinophagia</taxon>
        <taxon>Chitinophagales</taxon>
        <taxon>Chitinophagaceae</taxon>
        <taxon>Chitinophaga</taxon>
    </lineage>
</organism>
<dbReference type="STRING" id="29529.SAMN04488122_3676"/>
<dbReference type="GO" id="GO:0003676">
    <property type="term" value="F:nucleic acid binding"/>
    <property type="evidence" value="ECO:0007669"/>
    <property type="project" value="InterPro"/>
</dbReference>
<feature type="compositionally biased region" description="Basic and acidic residues" evidence="1">
    <location>
        <begin position="29"/>
        <end position="42"/>
    </location>
</feature>
<accession>A0A1I0S5L7</accession>
<dbReference type="InterPro" id="IPR011129">
    <property type="entry name" value="CSD"/>
</dbReference>
<dbReference type="PRINTS" id="PR00050">
    <property type="entry name" value="COLDSHOCK"/>
</dbReference>
<sequence>MEYQNLYINMARSQETVGKKEKEKKKAKQRQDKQERKEERKQNSGKGKSLEDMMAYIDENGNISSTPPDPSRKKEINVEDIQLGPGRQLPEEPAELIRRGVVKFFNESKGYGFIIDQQTQDSVFVHINQLTEPIKEKDKVTFEVERGQKGPSAVNVKKEVKG</sequence>
<feature type="region of interest" description="Disordered" evidence="1">
    <location>
        <begin position="1"/>
        <end position="53"/>
    </location>
</feature>
<evidence type="ECO:0000313" key="3">
    <source>
        <dbReference type="EMBL" id="SEW50066.1"/>
    </source>
</evidence>
<evidence type="ECO:0000313" key="4">
    <source>
        <dbReference type="Proteomes" id="UP000199310"/>
    </source>
</evidence>
<dbReference type="SUPFAM" id="SSF50249">
    <property type="entry name" value="Nucleic acid-binding proteins"/>
    <property type="match status" value="1"/>
</dbReference>
<evidence type="ECO:0000259" key="2">
    <source>
        <dbReference type="PROSITE" id="PS51857"/>
    </source>
</evidence>
<dbReference type="SMART" id="SM00357">
    <property type="entry name" value="CSP"/>
    <property type="match status" value="1"/>
</dbReference>
<gene>
    <name evidence="3" type="ORF">SAMN04488122_3676</name>
</gene>
<proteinExistence type="predicted"/>
<protein>
    <submittedName>
        <fullName evidence="3">Cold shock protein, CspA family</fullName>
    </submittedName>
</protein>
<dbReference type="EMBL" id="FOJG01000002">
    <property type="protein sequence ID" value="SEW50066.1"/>
    <property type="molecule type" value="Genomic_DNA"/>
</dbReference>
<dbReference type="PANTHER" id="PTHR11544">
    <property type="entry name" value="COLD SHOCK DOMAIN CONTAINING PROTEINS"/>
    <property type="match status" value="1"/>
</dbReference>
<dbReference type="Pfam" id="PF00313">
    <property type="entry name" value="CSD"/>
    <property type="match status" value="1"/>
</dbReference>
<dbReference type="InterPro" id="IPR050181">
    <property type="entry name" value="Cold_shock_domain"/>
</dbReference>
<feature type="domain" description="CSD" evidence="2">
    <location>
        <begin position="97"/>
        <end position="158"/>
    </location>
</feature>
<dbReference type="Proteomes" id="UP000199310">
    <property type="component" value="Unassembled WGS sequence"/>
</dbReference>